<feature type="binding site" evidence="7">
    <location>
        <position position="195"/>
    </location>
    <ligand>
        <name>Zn(2+)</name>
        <dbReference type="ChEBI" id="CHEBI:29105"/>
    </ligand>
</feature>
<feature type="transmembrane region" description="Helical" evidence="8">
    <location>
        <begin position="106"/>
        <end position="127"/>
    </location>
</feature>
<dbReference type="NCBIfam" id="TIGR01065">
    <property type="entry name" value="hlyIII"/>
    <property type="match status" value="1"/>
</dbReference>
<comment type="subcellular location">
    <subcellularLocation>
        <location evidence="1">Cell membrane</location>
        <topology evidence="1">Multi-pass membrane protein</topology>
    </subcellularLocation>
</comment>
<dbReference type="RefSeq" id="WP_011828131.1">
    <property type="nucleotide sequence ID" value="NC_008825.1"/>
</dbReference>
<feature type="binding site" evidence="7">
    <location>
        <position position="191"/>
    </location>
    <ligand>
        <name>Zn(2+)</name>
        <dbReference type="ChEBI" id="CHEBI:29105"/>
    </ligand>
</feature>
<keyword evidence="6 8" id="KW-0472">Membrane</keyword>
<evidence type="ECO:0000256" key="3">
    <source>
        <dbReference type="ARBA" id="ARBA00022475"/>
    </source>
</evidence>
<feature type="transmembrane region" description="Helical" evidence="8">
    <location>
        <begin position="82"/>
        <end position="100"/>
    </location>
</feature>
<evidence type="ECO:0000256" key="6">
    <source>
        <dbReference type="ARBA" id="ARBA00023136"/>
    </source>
</evidence>
<dbReference type="GO" id="GO:0005886">
    <property type="term" value="C:plasma membrane"/>
    <property type="evidence" value="ECO:0007669"/>
    <property type="project" value="UniProtKB-SubCell"/>
</dbReference>
<keyword evidence="10" id="KW-1185">Reference proteome</keyword>
<feature type="binding site" evidence="7">
    <location>
        <position position="68"/>
    </location>
    <ligand>
        <name>Zn(2+)</name>
        <dbReference type="ChEBI" id="CHEBI:29105"/>
    </ligand>
</feature>
<dbReference type="eggNOG" id="COG1272">
    <property type="taxonomic scope" value="Bacteria"/>
</dbReference>
<protein>
    <submittedName>
        <fullName evidence="9">Hemolysin III</fullName>
    </submittedName>
</protein>
<feature type="transmembrane region" description="Helical" evidence="8">
    <location>
        <begin position="47"/>
        <end position="70"/>
    </location>
</feature>
<evidence type="ECO:0000256" key="7">
    <source>
        <dbReference type="PIRSR" id="PIRSR604254-1"/>
    </source>
</evidence>
<feature type="transmembrane region" description="Helical" evidence="8">
    <location>
        <begin position="192"/>
        <end position="213"/>
    </location>
</feature>
<dbReference type="AlphaFoldDB" id="A2SD54"/>
<keyword evidence="7" id="KW-0862">Zinc</keyword>
<evidence type="ECO:0000256" key="1">
    <source>
        <dbReference type="ARBA" id="ARBA00004651"/>
    </source>
</evidence>
<keyword evidence="3" id="KW-1003">Cell membrane</keyword>
<organism evidence="9 10">
    <name type="scientific">Methylibium petroleiphilum (strain ATCC BAA-1232 / LMG 22953 / PM1)</name>
    <dbReference type="NCBI Taxonomy" id="420662"/>
    <lineage>
        <taxon>Bacteria</taxon>
        <taxon>Pseudomonadati</taxon>
        <taxon>Pseudomonadota</taxon>
        <taxon>Betaproteobacteria</taxon>
        <taxon>Burkholderiales</taxon>
        <taxon>Sphaerotilaceae</taxon>
        <taxon>Methylibium</taxon>
    </lineage>
</organism>
<dbReference type="Proteomes" id="UP000000366">
    <property type="component" value="Chromosome"/>
</dbReference>
<feature type="transmembrane region" description="Helical" evidence="8">
    <location>
        <begin position="14"/>
        <end position="35"/>
    </location>
</feature>
<feature type="transmembrane region" description="Helical" evidence="8">
    <location>
        <begin position="163"/>
        <end position="183"/>
    </location>
</feature>
<dbReference type="GO" id="GO:0140911">
    <property type="term" value="F:pore-forming activity"/>
    <property type="evidence" value="ECO:0007669"/>
    <property type="project" value="InterPro"/>
</dbReference>
<feature type="transmembrane region" description="Helical" evidence="8">
    <location>
        <begin position="139"/>
        <end position="157"/>
    </location>
</feature>
<evidence type="ECO:0000256" key="8">
    <source>
        <dbReference type="SAM" id="Phobius"/>
    </source>
</evidence>
<name>A2SD54_METPP</name>
<keyword evidence="5 8" id="KW-1133">Transmembrane helix</keyword>
<evidence type="ECO:0000313" key="9">
    <source>
        <dbReference type="EMBL" id="ABM93493.1"/>
    </source>
</evidence>
<evidence type="ECO:0000256" key="4">
    <source>
        <dbReference type="ARBA" id="ARBA00022692"/>
    </source>
</evidence>
<reference evidence="9 10" key="1">
    <citation type="journal article" date="2007" name="J. Bacteriol.">
        <title>Whole-genome analysis of the methyl tert-butyl ether-degrading beta-proteobacterium Methylibium petroleiphilum PM1.</title>
        <authorList>
            <person name="Kane S.R."/>
            <person name="Chakicherla A.Y."/>
            <person name="Chain P.S.G."/>
            <person name="Schmidt R."/>
            <person name="Shin M.W."/>
            <person name="Legler T.C."/>
            <person name="Scow K.M."/>
            <person name="Larimer F.W."/>
            <person name="Lucas S.M."/>
            <person name="Richardson P.M."/>
            <person name="Hristova K.R."/>
        </authorList>
    </citation>
    <scope>NUCLEOTIDE SEQUENCE [LARGE SCALE GENOMIC DNA]</scope>
    <source>
        <strain evidence="10">ATCC BAA-1232 / LMG 22953 / PM1</strain>
    </source>
</reference>
<gene>
    <name evidence="9" type="ordered locus">Mpe_A0531</name>
</gene>
<dbReference type="STRING" id="420662.Mpe_A0531"/>
<dbReference type="PANTHER" id="PTHR20855:SF3">
    <property type="entry name" value="LD03007P"/>
    <property type="match status" value="1"/>
</dbReference>
<dbReference type="HOGENOM" id="CLU_051078_1_2_4"/>
<keyword evidence="7" id="KW-0479">Metal-binding</keyword>
<keyword evidence="4 8" id="KW-0812">Transmembrane</keyword>
<evidence type="ECO:0000256" key="5">
    <source>
        <dbReference type="ARBA" id="ARBA00022989"/>
    </source>
</evidence>
<accession>A2SD54</accession>
<sequence length="214" mass="22822">MVLPERPQTAAEELANAVSHGLGLLLALASLPVVVEFAARHGSPVKLVGVSVFSATMILVYFASALYHALPPGRAKRWCNTLDHVAIYLFIAGSYTPVALGRLPDGPGWTLLGLVWALAVIGALLKITRRLANPLLSTALYVAMGWLAVFAAGPVLRDLPLGMLAWLLAGGLAYLVGVVFFVLDSRLRFGHFVWHLFVLAGSTCHFFAVLGPAV</sequence>
<dbReference type="EMBL" id="CP000555">
    <property type="protein sequence ID" value="ABM93493.1"/>
    <property type="molecule type" value="Genomic_DNA"/>
</dbReference>
<dbReference type="InterPro" id="IPR005744">
    <property type="entry name" value="Hy-lIII"/>
</dbReference>
<dbReference type="KEGG" id="mpt:Mpe_A0531"/>
<evidence type="ECO:0000256" key="2">
    <source>
        <dbReference type="ARBA" id="ARBA00008488"/>
    </source>
</evidence>
<evidence type="ECO:0000313" key="10">
    <source>
        <dbReference type="Proteomes" id="UP000000366"/>
    </source>
</evidence>
<proteinExistence type="inferred from homology"/>
<comment type="similarity">
    <text evidence="2">Belongs to the UPF0073 (Hly-III) family.</text>
</comment>
<dbReference type="GO" id="GO:0046872">
    <property type="term" value="F:metal ion binding"/>
    <property type="evidence" value="ECO:0007669"/>
    <property type="project" value="UniProtKB-KW"/>
</dbReference>
<dbReference type="Pfam" id="PF03006">
    <property type="entry name" value="HlyIII"/>
    <property type="match status" value="1"/>
</dbReference>
<dbReference type="PANTHER" id="PTHR20855">
    <property type="entry name" value="ADIPOR/PROGESTIN RECEPTOR-RELATED"/>
    <property type="match status" value="1"/>
</dbReference>
<dbReference type="InterPro" id="IPR004254">
    <property type="entry name" value="AdipoR/HlyIII-related"/>
</dbReference>